<evidence type="ECO:0000259" key="2">
    <source>
        <dbReference type="Pfam" id="PF06985"/>
    </source>
</evidence>
<keyword evidence="4" id="KW-1185">Reference proteome</keyword>
<gene>
    <name evidence="3" type="ORF">CSOL1703_00018319</name>
</gene>
<evidence type="ECO:0000313" key="4">
    <source>
        <dbReference type="Proteomes" id="UP000775872"/>
    </source>
</evidence>
<name>A0A9P0ENN8_9HYPO</name>
<comment type="caution">
    <text evidence="3">The sequence shown here is derived from an EMBL/GenBank/DDBJ whole genome shotgun (WGS) entry which is preliminary data.</text>
</comment>
<dbReference type="PANTHER" id="PTHR24148:SF64">
    <property type="entry name" value="HETEROKARYON INCOMPATIBILITY DOMAIN-CONTAINING PROTEIN"/>
    <property type="match status" value="1"/>
</dbReference>
<feature type="domain" description="Heterokaryon incompatibility" evidence="2">
    <location>
        <begin position="100"/>
        <end position="263"/>
    </location>
</feature>
<evidence type="ECO:0000313" key="3">
    <source>
        <dbReference type="EMBL" id="CAH0057846.1"/>
    </source>
</evidence>
<sequence>MVARREAWPIEREYLTLGGDNPPTTMAPDLKSHDDKDQSLQQISRSHRASIVSQLVAISGRNNQVQNSKYRSFVNRLHCLEPRDSKLHRRTINAFRQRQYVALSYTWKASEDEDPSSGDYSVEDWDSKSLIRSGVRNCVLDRVLTYMRHADVGYLWIDMHCIRQHHCEVDFCVRHTNCLEKQDAIQAMDLVYQLSEHPVALLGRKLKNTAELHLLAKILSGILVNYGFKLSASTSVDTARGALVLLSDITRDVWWRRAWPFQENYRGATRMLLMIHHDHFLERQKLRYKVFGKVPGEMCIASVRFSIKATKLCLTLREATWLTSLDEERLESVLRTAGRYTLMLDGSSPMTPRLIADIETREISQPWDRLAITANCCQFPIRLMYSAISRQSLSLSILAMCLLNGEILDNDRTNVTSVTEKTTLKFLDLMMFKDFHAPEDHDRWLTFNKGCRLVDVELTPGGVVTSGHLWKLGRVIDPWIPRRKLPRTRCARGRLSLVQRRRLLRLVHCLRKVGHIWLASRMEGYLATDAMARGAYKSFKEMYLHTMAAELANAIRDRRKLKLGSIWNPTGQTASYHAIFVDDTKCLNRANLLFPEFAFTSARQGDLGSLTHEANDIDRHVSLLVELEQPSGNTHIPHLRIKNWLLGMCFFDGYPRTKVVFPWPQNLLAVKPHKV</sequence>
<dbReference type="OrthoDB" id="270167at2759"/>
<dbReference type="InterPro" id="IPR052895">
    <property type="entry name" value="HetReg/Transcr_Mod"/>
</dbReference>
<evidence type="ECO:0000256" key="1">
    <source>
        <dbReference type="SAM" id="MobiDB-lite"/>
    </source>
</evidence>
<dbReference type="InterPro" id="IPR010730">
    <property type="entry name" value="HET"/>
</dbReference>
<dbReference type="Pfam" id="PF06985">
    <property type="entry name" value="HET"/>
    <property type="match status" value="1"/>
</dbReference>
<reference evidence="3" key="1">
    <citation type="submission" date="2021-10" db="EMBL/GenBank/DDBJ databases">
        <authorList>
            <person name="Piombo E."/>
        </authorList>
    </citation>
    <scope>NUCLEOTIDE SEQUENCE</scope>
</reference>
<proteinExistence type="predicted"/>
<dbReference type="PANTHER" id="PTHR24148">
    <property type="entry name" value="ANKYRIN REPEAT DOMAIN-CONTAINING PROTEIN 39 HOMOLOG-RELATED"/>
    <property type="match status" value="1"/>
</dbReference>
<feature type="region of interest" description="Disordered" evidence="1">
    <location>
        <begin position="15"/>
        <end position="36"/>
    </location>
</feature>
<dbReference type="Proteomes" id="UP000775872">
    <property type="component" value="Unassembled WGS sequence"/>
</dbReference>
<dbReference type="EMBL" id="CABFOC020000078">
    <property type="protein sequence ID" value="CAH0057846.1"/>
    <property type="molecule type" value="Genomic_DNA"/>
</dbReference>
<dbReference type="AlphaFoldDB" id="A0A9P0ENN8"/>
<organism evidence="3 4">
    <name type="scientific">Clonostachys solani</name>
    <dbReference type="NCBI Taxonomy" id="160281"/>
    <lineage>
        <taxon>Eukaryota</taxon>
        <taxon>Fungi</taxon>
        <taxon>Dikarya</taxon>
        <taxon>Ascomycota</taxon>
        <taxon>Pezizomycotina</taxon>
        <taxon>Sordariomycetes</taxon>
        <taxon>Hypocreomycetidae</taxon>
        <taxon>Hypocreales</taxon>
        <taxon>Bionectriaceae</taxon>
        <taxon>Clonostachys</taxon>
    </lineage>
</organism>
<accession>A0A9P0ENN8</accession>
<protein>
    <recommendedName>
        <fullName evidence="2">Heterokaryon incompatibility domain-containing protein</fullName>
    </recommendedName>
</protein>